<dbReference type="OrthoDB" id="9765386at2"/>
<dbReference type="InterPro" id="IPR011047">
    <property type="entry name" value="Quinoprotein_ADH-like_sf"/>
</dbReference>
<dbReference type="EMBL" id="CM001487">
    <property type="protein sequence ID" value="EIM58465.1"/>
    <property type="molecule type" value="Genomic_DNA"/>
</dbReference>
<dbReference type="Pfam" id="PF25023">
    <property type="entry name" value="TEN_YD-shell"/>
    <property type="match status" value="5"/>
</dbReference>
<proteinExistence type="predicted"/>
<dbReference type="Proteomes" id="UP000005753">
    <property type="component" value="Chromosome"/>
</dbReference>
<evidence type="ECO:0000313" key="6">
    <source>
        <dbReference type="Proteomes" id="UP000005753"/>
    </source>
</evidence>
<dbReference type="InterPro" id="IPR056823">
    <property type="entry name" value="TEN-like_YD-shell"/>
</dbReference>
<dbReference type="InterPro" id="IPR045351">
    <property type="entry name" value="DUF6531"/>
</dbReference>
<dbReference type="eggNOG" id="COG3209">
    <property type="taxonomic scope" value="Bacteria"/>
</dbReference>
<dbReference type="NCBIfam" id="TIGR03696">
    <property type="entry name" value="Rhs_assc_core"/>
    <property type="match status" value="1"/>
</dbReference>
<dbReference type="STRING" id="633697.EubceDRAFT1_2765"/>
<feature type="domain" description="Teneurin-like YD-shell" evidence="4">
    <location>
        <begin position="781"/>
        <end position="895"/>
    </location>
</feature>
<dbReference type="InterPro" id="IPR031325">
    <property type="entry name" value="RHS_repeat"/>
</dbReference>
<reference evidence="5 6" key="1">
    <citation type="submission" date="2010-08" db="EMBL/GenBank/DDBJ databases">
        <authorList>
            <consortium name="US DOE Joint Genome Institute (JGI-PGF)"/>
            <person name="Lucas S."/>
            <person name="Copeland A."/>
            <person name="Lapidus A."/>
            <person name="Cheng J.-F."/>
            <person name="Bruce D."/>
            <person name="Goodwin L."/>
            <person name="Pitluck S."/>
            <person name="Land M.L."/>
            <person name="Hauser L."/>
            <person name="Chang Y.-J."/>
            <person name="Anderson I.J."/>
            <person name="Johnson E."/>
            <person name="Mulhopadhyay B."/>
            <person name="Kyrpides N."/>
            <person name="Woyke T.J."/>
        </authorList>
    </citation>
    <scope>NUCLEOTIDE SEQUENCE [LARGE SCALE GENOMIC DNA]</scope>
    <source>
        <strain evidence="5 6">6</strain>
    </source>
</reference>
<dbReference type="HOGENOM" id="CLU_002455_0_0_9"/>
<keyword evidence="2" id="KW-0175">Coiled coil</keyword>
<name>I5AXE2_EUBC6</name>
<evidence type="ECO:0000256" key="2">
    <source>
        <dbReference type="SAM" id="Coils"/>
    </source>
</evidence>
<organism evidence="5 6">
    <name type="scientific">Eubacterium cellulosolvens (strain ATCC 43171 / JCM 9499 / 6)</name>
    <name type="common">Cillobacterium cellulosolvens</name>
    <dbReference type="NCBI Taxonomy" id="633697"/>
    <lineage>
        <taxon>Bacteria</taxon>
        <taxon>Bacillati</taxon>
        <taxon>Bacillota</taxon>
        <taxon>Clostridia</taxon>
        <taxon>Eubacteriales</taxon>
        <taxon>Eubacteriaceae</taxon>
        <taxon>Eubacterium</taxon>
    </lineage>
</organism>
<feature type="domain" description="Teneurin-like YD-shell" evidence="4">
    <location>
        <begin position="550"/>
        <end position="645"/>
    </location>
</feature>
<feature type="domain" description="Teneurin-like YD-shell" evidence="4">
    <location>
        <begin position="915"/>
        <end position="1126"/>
    </location>
</feature>
<feature type="domain" description="DUF6531" evidence="3">
    <location>
        <begin position="150"/>
        <end position="222"/>
    </location>
</feature>
<keyword evidence="6" id="KW-1185">Reference proteome</keyword>
<feature type="domain" description="Teneurin-like YD-shell" evidence="4">
    <location>
        <begin position="1137"/>
        <end position="1256"/>
    </location>
</feature>
<dbReference type="PANTHER" id="PTHR32305:SF15">
    <property type="entry name" value="PROTEIN RHSA-RELATED"/>
    <property type="match status" value="1"/>
</dbReference>
<dbReference type="Gene3D" id="2.180.10.10">
    <property type="entry name" value="RHS repeat-associated core"/>
    <property type="match status" value="5"/>
</dbReference>
<gene>
    <name evidence="5" type="ORF">EubceDRAFT1_2765</name>
</gene>
<dbReference type="SUPFAM" id="SSF50998">
    <property type="entry name" value="Quinoprotein alcohol dehydrogenase-like"/>
    <property type="match status" value="1"/>
</dbReference>
<dbReference type="Gene3D" id="1.20.5.340">
    <property type="match status" value="1"/>
</dbReference>
<evidence type="ECO:0000256" key="1">
    <source>
        <dbReference type="ARBA" id="ARBA00022737"/>
    </source>
</evidence>
<accession>I5AXE2</accession>
<protein>
    <submittedName>
        <fullName evidence="5">Rhs family protein</fullName>
    </submittedName>
</protein>
<dbReference type="InterPro" id="IPR022385">
    <property type="entry name" value="Rhs_assc_core"/>
</dbReference>
<reference evidence="5 6" key="2">
    <citation type="submission" date="2012-02" db="EMBL/GenBank/DDBJ databases">
        <title>Improved High-Quality Draft sequence of Eubacterium cellulosolvens 6.</title>
        <authorList>
            <consortium name="US DOE Joint Genome Institute"/>
            <person name="Lucas S."/>
            <person name="Han J."/>
            <person name="Lapidus A."/>
            <person name="Cheng J.-F."/>
            <person name="Goodwin L."/>
            <person name="Pitluck S."/>
            <person name="Peters L."/>
            <person name="Mikhailova N."/>
            <person name="Gu W."/>
            <person name="Detter J.C."/>
            <person name="Han C."/>
            <person name="Tapia R."/>
            <person name="Land M."/>
            <person name="Hauser L."/>
            <person name="Kyrpides N."/>
            <person name="Ivanova N."/>
            <person name="Pagani I."/>
            <person name="Johnson E."/>
            <person name="Mukhopadhyay B."/>
            <person name="Anderson I."/>
            <person name="Woyke T."/>
        </authorList>
    </citation>
    <scope>NUCLEOTIDE SEQUENCE [LARGE SCALE GENOMIC DNA]</scope>
    <source>
        <strain evidence="5 6">6</strain>
    </source>
</reference>
<feature type="coiled-coil region" evidence="2">
    <location>
        <begin position="4"/>
        <end position="38"/>
    </location>
</feature>
<dbReference type="InterPro" id="IPR006530">
    <property type="entry name" value="YD"/>
</dbReference>
<evidence type="ECO:0000259" key="3">
    <source>
        <dbReference type="Pfam" id="PF20148"/>
    </source>
</evidence>
<dbReference type="Pfam" id="PF05593">
    <property type="entry name" value="RHS_repeat"/>
    <property type="match status" value="2"/>
</dbReference>
<sequence>MSSVKVNTDRLDEIAEELKKLNREIKSVEDSLQSVRTGITSCVSLANKGYPGKVSTVRTNLHSLETKVTGLARKLDQIAALYAACEKDVVKLGNSPLNGRGFSKEDVEHMAQAATVLTTIANTGFRIKDIINALKKGKKYGEYLNIILGGDPVNLASGNFLYDLDYLGHDTTIPMRVRLFYNGMDELGGVFGRGWRHNFESRLVRDNNTVYVTDEDGEVSVFQSQDGVTFVSDRDVIGNLEIRSDGSWVWMDRERIRHFFDDEGNIQSLKSDDGYEIRFFHENGNLVRACDNFSNSYEYQYDENGNLIQVSDQGGRQVAFGYAEGKLTSITDPNGDVLTFSYDKEGRLEEVRQPDGTIGLKNHYDDRNRVTIQDFPDGTSTSFEYDEEKNTVTQILQDGSRSVYQKDDRARIVSVTDADGTESYTYNDRNQRLSETDRRGARTEYAYDSFGNISQVLDALGGDFRMKWKGIRQPLEMLVNGQTLVSASYDPKKDRIISETDGLGGIKKYEYDPEGRLVALITPNGLRNEMTYGEDGRIASVTDPATGKVEYTYDASGRVISTENALGHKYTYSYDQNDHLTSLTDAEGNTVSFSYDSNGRLVREEKENGGCTEYRYDNMGRMTAVTDPDGKETTFSYDCRGNLICRKEADGTENRCEYDFANRVVKRIYPDGTYELYGYDANGNQTSRTARDGALWKVEYDALNRATAVIDPMGVRTEADYDAFGHVTAIHYPDGRTEESEYDLLGRMVSYTNRAGYKVLYSYNAGGEPISISDDAGILVQFAYDDCGRLLREEYAGGNFSEYTYDAIGRITGLKSEEQELLISYDRMNRIVSAEQVNGAKESYEYDAAGNITAVIDGDGNRISREFSKAGALLSVTDALGNQTRYEYDDCYRLTSMIQKEEYPSKHMLSLPLQKTDIRRTRYERDACGRVKRIVNPDDTEIRFFYDACGRLNREIDEAGNEISTEYRPDGKAMSAKISDGRAVSWEYNELKQVTRLTDWLGTMSIERDPLGNPLTVTDQNNRTVRYERNASGRATKITYPDGKMAEYSYGPCMRLEQIRTEGHEIRYSYDSIGRLNGVSNTEGINGRFTYDDNGNLRDAEYTNGGLLLEKIQYAFDHCGRRKQITRSGADRPDAGVYDYVYDVRGMLSEVHKDGRLLERYSYDRYGNRVEKSGAEGTTSYSYDRMNHLIKESTSTDEKTFRYDPRGNLTAVMSDGREDMSFQWDALNRLSRADHGNESAEYTYNGLQLRASAKWNLSSGCRKEEYIYDIQRPYANQLSRECERVTENLIWGNSLEAILSSGGISHVIDDPIMTPWRKQGAEDRSFSWSAFGQMDDATAGSFRKGLSGIFGEGSFAAQIGFAGYRMDPITGLLSAGYREYDPVRGRYISADRVGSSIYSSAMLSPYVYCLNDPLDYVDPDGQIPTILVGAAVGAVKNVAVMAGSDMVKAICGQPVNHTWMDYAGTALGGATSGALIATGVVDPKIANAAGEAVSTLSTNGMKMAAGVEGYRKEDGYNAGKLAMDTLKSGGKGYLSSFAFDSIAKNVKIPGITSGRHSALSDFKRQMTRSINHGTKLGVKTLRNGLLGVGVGSFAASAKETFADIIKEEPKKAVCRMLNKKLGLKCSASACCSGGGSGGGGGKAW</sequence>
<dbReference type="PANTHER" id="PTHR32305">
    <property type="match status" value="1"/>
</dbReference>
<keyword evidence="1" id="KW-0677">Repeat</keyword>
<dbReference type="InterPro" id="IPR050708">
    <property type="entry name" value="T6SS_VgrG/RHS"/>
</dbReference>
<dbReference type="Pfam" id="PF20148">
    <property type="entry name" value="DUF6531"/>
    <property type="match status" value="1"/>
</dbReference>
<feature type="domain" description="Teneurin-like YD-shell" evidence="4">
    <location>
        <begin position="295"/>
        <end position="443"/>
    </location>
</feature>
<dbReference type="NCBIfam" id="TIGR01643">
    <property type="entry name" value="YD_repeat_2x"/>
    <property type="match status" value="16"/>
</dbReference>
<evidence type="ECO:0000259" key="4">
    <source>
        <dbReference type="Pfam" id="PF25023"/>
    </source>
</evidence>
<evidence type="ECO:0000313" key="5">
    <source>
        <dbReference type="EMBL" id="EIM58465.1"/>
    </source>
</evidence>